<dbReference type="AlphaFoldDB" id="E6LRZ2"/>
<evidence type="ECO:0000256" key="2">
    <source>
        <dbReference type="PIRSR" id="PIRSR640198-2"/>
    </source>
</evidence>
<dbReference type="PANTHER" id="PTHR13504">
    <property type="entry name" value="FIDO DOMAIN-CONTAINING PROTEIN DDB_G0283145"/>
    <property type="match status" value="1"/>
</dbReference>
<keyword evidence="2" id="KW-0547">Nucleotide-binding</keyword>
<proteinExistence type="predicted"/>
<dbReference type="InterPro" id="IPR040198">
    <property type="entry name" value="Fido_containing"/>
</dbReference>
<evidence type="ECO:0000259" key="3">
    <source>
        <dbReference type="PROSITE" id="PS51459"/>
    </source>
</evidence>
<evidence type="ECO:0000256" key="1">
    <source>
        <dbReference type="PIRSR" id="PIRSR640198-1"/>
    </source>
</evidence>
<feature type="binding site" evidence="2">
    <location>
        <begin position="208"/>
        <end position="215"/>
    </location>
    <ligand>
        <name>ATP</name>
        <dbReference type="ChEBI" id="CHEBI:30616"/>
    </ligand>
</feature>
<accession>E6LRZ2</accession>
<sequence>MAKNGGDILREFNYLKLMELSLPVNIYHTIAKIHEYKGKLELYVKNYPDVLDKMIDVAKIQSTKSSNAIEGIYTNDARLNELMNKKAEPKNRNEEEIAGYRHVLDIIHENYAYIEFNKNDILTLHNQLYSYSYVNYKGKFKTLDNTIMEVDALGNRKVRFQPVSSFETEMYFDKMVEAYKKAVKANIPSLILIPVLIHDFLCIHPFDDGNGRMSRLLTLLLLYKFGYFVGRYISIEMLIEESKETYYEELQRSSERWHTGENDEIPFIRYILGVLLKAYRECDDRFNLIGNEKLTSPERVLSIIKRSLEPLSKKDIMILCPDISQRTIERALKELNDNSKIKQVGSGRSTKYIMI</sequence>
<organism evidence="4 5">
    <name type="scientific">Lachnoanaerobaculum saburreum DSM 3986</name>
    <dbReference type="NCBI Taxonomy" id="887325"/>
    <lineage>
        <taxon>Bacteria</taxon>
        <taxon>Bacillati</taxon>
        <taxon>Bacillota</taxon>
        <taxon>Clostridia</taxon>
        <taxon>Lachnospirales</taxon>
        <taxon>Lachnospiraceae</taxon>
        <taxon>Lachnoanaerobaculum</taxon>
    </lineage>
</organism>
<keyword evidence="2" id="KW-0067">ATP-binding</keyword>
<evidence type="ECO:0000313" key="5">
    <source>
        <dbReference type="Proteomes" id="UP000003434"/>
    </source>
</evidence>
<reference evidence="4 5" key="1">
    <citation type="submission" date="2010-12" db="EMBL/GenBank/DDBJ databases">
        <authorList>
            <person name="Muzny D."/>
            <person name="Qin X."/>
            <person name="Deng J."/>
            <person name="Jiang H."/>
            <person name="Liu Y."/>
            <person name="Qu J."/>
            <person name="Song X.-Z."/>
            <person name="Zhang L."/>
            <person name="Thornton R."/>
            <person name="Coyle M."/>
            <person name="Francisco L."/>
            <person name="Jackson L."/>
            <person name="Javaid M."/>
            <person name="Korchina V."/>
            <person name="Kovar C."/>
            <person name="Mata R."/>
            <person name="Mathew T."/>
            <person name="Ngo R."/>
            <person name="Nguyen L."/>
            <person name="Nguyen N."/>
            <person name="Okwuonu G."/>
            <person name="Ongeri F."/>
            <person name="Pham C."/>
            <person name="Simmons D."/>
            <person name="Wilczek-Boney K."/>
            <person name="Hale W."/>
            <person name="Jakkamsetti A."/>
            <person name="Pham P."/>
            <person name="Ruth R."/>
            <person name="San Lucas F."/>
            <person name="Warren J."/>
            <person name="Zhang J."/>
            <person name="Zhao Z."/>
            <person name="Zhou C."/>
            <person name="Zhu D."/>
            <person name="Lee S."/>
            <person name="Bess C."/>
            <person name="Blankenburg K."/>
            <person name="Forbes L."/>
            <person name="Fu Q."/>
            <person name="Gubbala S."/>
            <person name="Hirani K."/>
            <person name="Jayaseelan J.C."/>
            <person name="Lara F."/>
            <person name="Munidasa M."/>
            <person name="Palculict T."/>
            <person name="Patil S."/>
            <person name="Pu L.-L."/>
            <person name="Saada N."/>
            <person name="Tang L."/>
            <person name="Weissenberger G."/>
            <person name="Zhu Y."/>
            <person name="Hemphill L."/>
            <person name="Shang Y."/>
            <person name="Youmans B."/>
            <person name="Ayvaz T."/>
            <person name="Ross M."/>
            <person name="Santibanez J."/>
            <person name="Aqrawi P."/>
            <person name="Gross S."/>
            <person name="Joshi V."/>
            <person name="Fowler G."/>
            <person name="Nazareth L."/>
            <person name="Reid J."/>
            <person name="Worley K."/>
            <person name="Petrosino J."/>
            <person name="Highlander S."/>
            <person name="Gibbs R."/>
        </authorList>
    </citation>
    <scope>NUCLEOTIDE SEQUENCE [LARGE SCALE GENOMIC DNA]</scope>
    <source>
        <strain evidence="4 5">DSM 3986</strain>
    </source>
</reference>
<dbReference type="SUPFAM" id="SSF140931">
    <property type="entry name" value="Fic-like"/>
    <property type="match status" value="1"/>
</dbReference>
<comment type="caution">
    <text evidence="4">The sequence shown here is derived from an EMBL/GenBank/DDBJ whole genome shotgun (WGS) entry which is preliminary data.</text>
</comment>
<dbReference type="Pfam" id="PF02661">
    <property type="entry name" value="Fic"/>
    <property type="match status" value="1"/>
</dbReference>
<dbReference type="eggNOG" id="COG3177">
    <property type="taxonomic scope" value="Bacteria"/>
</dbReference>
<dbReference type="GO" id="GO:0005524">
    <property type="term" value="F:ATP binding"/>
    <property type="evidence" value="ECO:0007669"/>
    <property type="project" value="UniProtKB-KW"/>
</dbReference>
<dbReference type="InterPro" id="IPR036388">
    <property type="entry name" value="WH-like_DNA-bd_sf"/>
</dbReference>
<protein>
    <submittedName>
        <fullName evidence="4">Fic family protein</fullName>
    </submittedName>
</protein>
<dbReference type="InterPro" id="IPR036597">
    <property type="entry name" value="Fido-like_dom_sf"/>
</dbReference>
<feature type="active site" evidence="1">
    <location>
        <position position="204"/>
    </location>
</feature>
<dbReference type="Gene3D" id="1.10.10.10">
    <property type="entry name" value="Winged helix-like DNA-binding domain superfamily/Winged helix DNA-binding domain"/>
    <property type="match status" value="1"/>
</dbReference>
<dbReference type="Proteomes" id="UP000003434">
    <property type="component" value="Unassembled WGS sequence"/>
</dbReference>
<dbReference type="Gene3D" id="1.10.3290.10">
    <property type="entry name" value="Fido-like domain"/>
    <property type="match status" value="1"/>
</dbReference>
<name>E6LRZ2_9FIRM</name>
<dbReference type="EMBL" id="AEPW01000106">
    <property type="protein sequence ID" value="EFU75369.1"/>
    <property type="molecule type" value="Genomic_DNA"/>
</dbReference>
<dbReference type="HOGENOM" id="CLU_046381_0_0_9"/>
<dbReference type="InterPro" id="IPR003812">
    <property type="entry name" value="Fido"/>
</dbReference>
<gene>
    <name evidence="4" type="ORF">HMPREF0381_2727</name>
</gene>
<dbReference type="PROSITE" id="PS51459">
    <property type="entry name" value="FIDO"/>
    <property type="match status" value="1"/>
</dbReference>
<feature type="domain" description="Fido" evidence="3">
    <location>
        <begin position="116"/>
        <end position="273"/>
    </location>
</feature>
<feature type="binding site" evidence="2">
    <location>
        <begin position="246"/>
        <end position="247"/>
    </location>
    <ligand>
        <name>ATP</name>
        <dbReference type="ChEBI" id="CHEBI:30616"/>
    </ligand>
</feature>
<dbReference type="PANTHER" id="PTHR13504:SF38">
    <property type="entry name" value="FIDO DOMAIN-CONTAINING PROTEIN"/>
    <property type="match status" value="1"/>
</dbReference>
<evidence type="ECO:0000313" key="4">
    <source>
        <dbReference type="EMBL" id="EFU75369.1"/>
    </source>
</evidence>